<feature type="transmembrane region" description="Helical" evidence="2">
    <location>
        <begin position="7"/>
        <end position="27"/>
    </location>
</feature>
<dbReference type="Pfam" id="PF07690">
    <property type="entry name" value="MFS_1"/>
    <property type="match status" value="1"/>
</dbReference>
<evidence type="ECO:0000256" key="1">
    <source>
        <dbReference type="ARBA" id="ARBA00004141"/>
    </source>
</evidence>
<feature type="transmembrane region" description="Helical" evidence="2">
    <location>
        <begin position="108"/>
        <end position="128"/>
    </location>
</feature>
<comment type="subcellular location">
    <subcellularLocation>
        <location evidence="1">Membrane</location>
        <topology evidence="1">Multi-pass membrane protein</topology>
    </subcellularLocation>
</comment>
<sequence length="432" mass="46965">MEVLDTGWSWIVLLLSCFVSMICDGIRSSSAIFYSQFIDNLNLTPRQSASVVALFYSMFFLSGPLAGLSASRFGTKTTVLTGTALMFAGLLTSAFVHSYWALLITFGFLHGLGQCMVIIPSLGALPLWFSKYRQLATASFMATGGVGIFLIAPLVQLLVDRYTWRGSVIVLAGIILHGVVAVATFLSRSRNATHHTVDLELSVVLGDLVVNPCYWLKIFSTFFTFGVSLLPIFVMRHLTEYRGYTAAEAATLLSLIGMTSFAGRVSFVVLNFNLKTATKNNRFVVFNLSALLSTVASGLLPLMWSYPAVAAICGVLGFVKGVRIASMAGVTLDIASPTRFQTAFSIEHFFGGVSALAVPPIVGLLAETYKSYHPAFYMASVGFFIAFVLGLFIQYIEYSKKTAAQHLAKSSLRQTAVKKTSKLRTPILLRTA</sequence>
<dbReference type="OrthoDB" id="10060767at2759"/>
<keyword evidence="2" id="KW-1133">Transmembrane helix</keyword>
<dbReference type="STRING" id="947166.A0A1D1V1F7"/>
<proteinExistence type="predicted"/>
<feature type="domain" description="Major facilitator superfamily (MFS) profile" evidence="3">
    <location>
        <begin position="9"/>
        <end position="398"/>
    </location>
</feature>
<feature type="transmembrane region" description="Helical" evidence="2">
    <location>
        <begin position="214"/>
        <end position="234"/>
    </location>
</feature>
<comment type="caution">
    <text evidence="4">The sequence shown here is derived from an EMBL/GenBank/DDBJ whole genome shotgun (WGS) entry which is preliminary data.</text>
</comment>
<keyword evidence="5" id="KW-1185">Reference proteome</keyword>
<dbReference type="EMBL" id="BDGG01000002">
    <property type="protein sequence ID" value="GAU92563.1"/>
    <property type="molecule type" value="Genomic_DNA"/>
</dbReference>
<dbReference type="SUPFAM" id="SSF103473">
    <property type="entry name" value="MFS general substrate transporter"/>
    <property type="match status" value="1"/>
</dbReference>
<feature type="transmembrane region" description="Helical" evidence="2">
    <location>
        <begin position="249"/>
        <end position="272"/>
    </location>
</feature>
<feature type="transmembrane region" description="Helical" evidence="2">
    <location>
        <begin position="47"/>
        <end position="67"/>
    </location>
</feature>
<dbReference type="PANTHER" id="PTHR11360:SF284">
    <property type="entry name" value="EG:103B4.3 PROTEIN-RELATED"/>
    <property type="match status" value="1"/>
</dbReference>
<dbReference type="AlphaFoldDB" id="A0A1D1V1F7"/>
<dbReference type="InterPro" id="IPR050327">
    <property type="entry name" value="Proton-linked_MCT"/>
</dbReference>
<dbReference type="GO" id="GO:0016020">
    <property type="term" value="C:membrane"/>
    <property type="evidence" value="ECO:0007669"/>
    <property type="project" value="UniProtKB-SubCell"/>
</dbReference>
<organism evidence="4 5">
    <name type="scientific">Ramazzottius varieornatus</name>
    <name type="common">Water bear</name>
    <name type="synonym">Tardigrade</name>
    <dbReference type="NCBI Taxonomy" id="947166"/>
    <lineage>
        <taxon>Eukaryota</taxon>
        <taxon>Metazoa</taxon>
        <taxon>Ecdysozoa</taxon>
        <taxon>Tardigrada</taxon>
        <taxon>Eutardigrada</taxon>
        <taxon>Parachela</taxon>
        <taxon>Hypsibioidea</taxon>
        <taxon>Ramazzottiidae</taxon>
        <taxon>Ramazzottius</taxon>
    </lineage>
</organism>
<evidence type="ECO:0000259" key="3">
    <source>
        <dbReference type="PROSITE" id="PS50850"/>
    </source>
</evidence>
<evidence type="ECO:0000256" key="2">
    <source>
        <dbReference type="SAM" id="Phobius"/>
    </source>
</evidence>
<feature type="transmembrane region" description="Helical" evidence="2">
    <location>
        <begin position="344"/>
        <end position="363"/>
    </location>
</feature>
<protein>
    <recommendedName>
        <fullName evidence="3">Major facilitator superfamily (MFS) profile domain-containing protein</fullName>
    </recommendedName>
</protein>
<dbReference type="PROSITE" id="PS50850">
    <property type="entry name" value="MFS"/>
    <property type="match status" value="1"/>
</dbReference>
<keyword evidence="2" id="KW-0812">Transmembrane</keyword>
<keyword evidence="2" id="KW-0472">Membrane</keyword>
<feature type="transmembrane region" description="Helical" evidence="2">
    <location>
        <begin position="375"/>
        <end position="396"/>
    </location>
</feature>
<reference evidence="4 5" key="1">
    <citation type="journal article" date="2016" name="Nat. Commun.">
        <title>Extremotolerant tardigrade genome and improved radiotolerance of human cultured cells by tardigrade-unique protein.</title>
        <authorList>
            <person name="Hashimoto T."/>
            <person name="Horikawa D.D."/>
            <person name="Saito Y."/>
            <person name="Kuwahara H."/>
            <person name="Kozuka-Hata H."/>
            <person name="Shin-I T."/>
            <person name="Minakuchi Y."/>
            <person name="Ohishi K."/>
            <person name="Motoyama A."/>
            <person name="Aizu T."/>
            <person name="Enomoto A."/>
            <person name="Kondo K."/>
            <person name="Tanaka S."/>
            <person name="Hara Y."/>
            <person name="Koshikawa S."/>
            <person name="Sagara H."/>
            <person name="Miura T."/>
            <person name="Yokobori S."/>
            <person name="Miyagawa K."/>
            <person name="Suzuki Y."/>
            <person name="Kubo T."/>
            <person name="Oyama M."/>
            <person name="Kohara Y."/>
            <person name="Fujiyama A."/>
            <person name="Arakawa K."/>
            <person name="Katayama T."/>
            <person name="Toyoda A."/>
            <person name="Kunieda T."/>
        </authorList>
    </citation>
    <scope>NUCLEOTIDE SEQUENCE [LARGE SCALE GENOMIC DNA]</scope>
    <source>
        <strain evidence="4 5">YOKOZUNA-1</strain>
    </source>
</reference>
<accession>A0A1D1V1F7</accession>
<feature type="transmembrane region" description="Helical" evidence="2">
    <location>
        <begin position="164"/>
        <end position="186"/>
    </location>
</feature>
<dbReference type="GO" id="GO:0022857">
    <property type="term" value="F:transmembrane transporter activity"/>
    <property type="evidence" value="ECO:0007669"/>
    <property type="project" value="InterPro"/>
</dbReference>
<feature type="transmembrane region" description="Helical" evidence="2">
    <location>
        <begin position="284"/>
        <end position="303"/>
    </location>
</feature>
<dbReference type="InterPro" id="IPR020846">
    <property type="entry name" value="MFS_dom"/>
</dbReference>
<evidence type="ECO:0000313" key="4">
    <source>
        <dbReference type="EMBL" id="GAU92563.1"/>
    </source>
</evidence>
<gene>
    <name evidence="4" type="primary">RvY_04627-1</name>
    <name evidence="4" type="synonym">RvY_04627.1</name>
    <name evidence="4" type="ORF">RvY_04627</name>
</gene>
<feature type="transmembrane region" description="Helical" evidence="2">
    <location>
        <begin position="135"/>
        <end position="158"/>
    </location>
</feature>
<dbReference type="PANTHER" id="PTHR11360">
    <property type="entry name" value="MONOCARBOXYLATE TRANSPORTER"/>
    <property type="match status" value="1"/>
</dbReference>
<dbReference type="InterPro" id="IPR036259">
    <property type="entry name" value="MFS_trans_sf"/>
</dbReference>
<feature type="transmembrane region" description="Helical" evidence="2">
    <location>
        <begin position="79"/>
        <end position="102"/>
    </location>
</feature>
<dbReference type="Proteomes" id="UP000186922">
    <property type="component" value="Unassembled WGS sequence"/>
</dbReference>
<evidence type="ECO:0000313" key="5">
    <source>
        <dbReference type="Proteomes" id="UP000186922"/>
    </source>
</evidence>
<feature type="transmembrane region" description="Helical" evidence="2">
    <location>
        <begin position="309"/>
        <end position="332"/>
    </location>
</feature>
<dbReference type="InterPro" id="IPR011701">
    <property type="entry name" value="MFS"/>
</dbReference>
<name>A0A1D1V1F7_RAMVA</name>
<dbReference type="Gene3D" id="1.20.1250.20">
    <property type="entry name" value="MFS general substrate transporter like domains"/>
    <property type="match status" value="2"/>
</dbReference>